<reference evidence="11" key="2">
    <citation type="submission" date="2022-01" db="EMBL/GenBank/DDBJ databases">
        <authorList>
            <person name="Yamashiro T."/>
            <person name="Shiraishi A."/>
            <person name="Satake H."/>
            <person name="Nakayama K."/>
        </authorList>
    </citation>
    <scope>NUCLEOTIDE SEQUENCE</scope>
</reference>
<keyword evidence="8" id="KW-0862">Zinc</keyword>
<evidence type="ECO:0000256" key="1">
    <source>
        <dbReference type="ARBA" id="ARBA00012493"/>
    </source>
</evidence>
<dbReference type="CDD" id="cd09274">
    <property type="entry name" value="RNase_HI_RT_Ty3"/>
    <property type="match status" value="1"/>
</dbReference>
<dbReference type="Pfam" id="PF08284">
    <property type="entry name" value="RVP_2"/>
    <property type="match status" value="1"/>
</dbReference>
<gene>
    <name evidence="11" type="ORF">Tco_0804202</name>
</gene>
<dbReference type="InterPro" id="IPR041373">
    <property type="entry name" value="RT_RNaseH"/>
</dbReference>
<protein>
    <recommendedName>
        <fullName evidence="1">RNA-directed DNA polymerase</fullName>
        <ecNumber evidence="1">2.7.7.49</ecNumber>
    </recommendedName>
</protein>
<dbReference type="InterPro" id="IPR036875">
    <property type="entry name" value="Znf_CCHC_sf"/>
</dbReference>
<evidence type="ECO:0000256" key="9">
    <source>
        <dbReference type="SAM" id="MobiDB-lite"/>
    </source>
</evidence>
<comment type="caution">
    <text evidence="11">The sequence shown here is derived from an EMBL/GenBank/DDBJ whole genome shotgun (WGS) entry which is preliminary data.</text>
</comment>
<dbReference type="Gene3D" id="3.10.10.10">
    <property type="entry name" value="HIV Type 1 Reverse Transcriptase, subunit A, domain 1"/>
    <property type="match status" value="1"/>
</dbReference>
<keyword evidence="4" id="KW-0540">Nuclease</keyword>
<dbReference type="Pfam" id="PF17917">
    <property type="entry name" value="RT_RNaseH"/>
    <property type="match status" value="1"/>
</dbReference>
<dbReference type="Gene3D" id="2.40.70.10">
    <property type="entry name" value="Acid Proteases"/>
    <property type="match status" value="1"/>
</dbReference>
<dbReference type="SUPFAM" id="SSF56672">
    <property type="entry name" value="DNA/RNA polymerases"/>
    <property type="match status" value="2"/>
</dbReference>
<keyword evidence="2" id="KW-0808">Transferase</keyword>
<name>A0ABQ5A3P8_9ASTR</name>
<dbReference type="Proteomes" id="UP001151760">
    <property type="component" value="Unassembled WGS sequence"/>
</dbReference>
<dbReference type="EMBL" id="BQNB010011946">
    <property type="protein sequence ID" value="GJS97234.1"/>
    <property type="molecule type" value="Genomic_DNA"/>
</dbReference>
<sequence length="650" mass="74200">MESTFHISGCAIDNQVKFATCTLLGATLTWWNGHVRPLGYDDAYAMTWGTFKKKLTDKYYPKGEIKKLEIELWNLKVRGNDIATYTQRFQELALMCTKFLADETKKVDKYISGLPDNIHGNVMSARPKTLEDAIELANNLMDQKLHTYAERQNGNKRKDNDSSRNNQHTYKKQNVARAYAAGLGACYECGNTGHIKKNCPKLKNRENGNGNGVAQGRAYALGGRDASPDSNVITGTFLLNNRYATILFDTGADRSFVSNTFSALIDITPTTLENHYDVELADGKIIGVNTIIRGCTLNFMNHPFNIDLMPVPLGSFDVIIGMDWLTKYHGVIIYDQKIEGKRLEDVPIIRDFTKVFLEDLSGIPPARQVEFQIDLVPGAALVARAPYRLEPSEMKELAEQLQELSDKGFITQLFTLGSPNVNKEEHEGYLKLILELLKKEEFKGIHVYPAKIESIKDWASPKNPTKIRQFLGLAGYYRRFIEGFSKITKSMTKLTQKNVKFDWGEKEETAFQMIKQKLLLGAVLMQNEKVIAYASRQLEIHEKNYTTHDLELRAVVFTLKMWRHYLYGTKCIVFTDHKSLQHILDQKELNMRQRRWLELLNNYDCEIRYHLGKANVVADALSRKERIKPLRVRALVVTIGLNLPKQILEA</sequence>
<dbReference type="CDD" id="cd00303">
    <property type="entry name" value="retropepsin_like"/>
    <property type="match status" value="1"/>
</dbReference>
<feature type="domain" description="CCHC-type" evidence="10">
    <location>
        <begin position="186"/>
        <end position="201"/>
    </location>
</feature>
<organism evidence="11 12">
    <name type="scientific">Tanacetum coccineum</name>
    <dbReference type="NCBI Taxonomy" id="301880"/>
    <lineage>
        <taxon>Eukaryota</taxon>
        <taxon>Viridiplantae</taxon>
        <taxon>Streptophyta</taxon>
        <taxon>Embryophyta</taxon>
        <taxon>Tracheophyta</taxon>
        <taxon>Spermatophyta</taxon>
        <taxon>Magnoliopsida</taxon>
        <taxon>eudicotyledons</taxon>
        <taxon>Gunneridae</taxon>
        <taxon>Pentapetalae</taxon>
        <taxon>asterids</taxon>
        <taxon>campanulids</taxon>
        <taxon>Asterales</taxon>
        <taxon>Asteraceae</taxon>
        <taxon>Asteroideae</taxon>
        <taxon>Anthemideae</taxon>
        <taxon>Anthemidinae</taxon>
        <taxon>Tanacetum</taxon>
    </lineage>
</organism>
<evidence type="ECO:0000256" key="8">
    <source>
        <dbReference type="PROSITE-ProRule" id="PRU00047"/>
    </source>
</evidence>
<keyword evidence="8" id="KW-0863">Zinc-finger</keyword>
<evidence type="ECO:0000256" key="3">
    <source>
        <dbReference type="ARBA" id="ARBA00022695"/>
    </source>
</evidence>
<evidence type="ECO:0000259" key="10">
    <source>
        <dbReference type="PROSITE" id="PS50158"/>
    </source>
</evidence>
<dbReference type="SUPFAM" id="SSF50630">
    <property type="entry name" value="Acid proteases"/>
    <property type="match status" value="1"/>
</dbReference>
<evidence type="ECO:0000256" key="4">
    <source>
        <dbReference type="ARBA" id="ARBA00022722"/>
    </source>
</evidence>
<dbReference type="PANTHER" id="PTHR37984">
    <property type="entry name" value="PROTEIN CBG26694"/>
    <property type="match status" value="1"/>
</dbReference>
<dbReference type="InterPro" id="IPR043502">
    <property type="entry name" value="DNA/RNA_pol_sf"/>
</dbReference>
<evidence type="ECO:0000256" key="5">
    <source>
        <dbReference type="ARBA" id="ARBA00022759"/>
    </source>
</evidence>
<dbReference type="InterPro" id="IPR043128">
    <property type="entry name" value="Rev_trsase/Diguanyl_cyclase"/>
</dbReference>
<keyword evidence="5" id="KW-0255">Endonuclease</keyword>
<accession>A0ABQ5A3P8</accession>
<dbReference type="InterPro" id="IPR050951">
    <property type="entry name" value="Retrovirus_Pol_polyprotein"/>
</dbReference>
<keyword evidence="6" id="KW-0378">Hydrolase</keyword>
<dbReference type="InterPro" id="IPR021109">
    <property type="entry name" value="Peptidase_aspartic_dom_sf"/>
</dbReference>
<evidence type="ECO:0000313" key="12">
    <source>
        <dbReference type="Proteomes" id="UP001151760"/>
    </source>
</evidence>
<keyword evidence="12" id="KW-1185">Reference proteome</keyword>
<keyword evidence="8" id="KW-0479">Metal-binding</keyword>
<dbReference type="Gene3D" id="4.10.60.10">
    <property type="entry name" value="Zinc finger, CCHC-type"/>
    <property type="match status" value="1"/>
</dbReference>
<evidence type="ECO:0000256" key="6">
    <source>
        <dbReference type="ARBA" id="ARBA00022801"/>
    </source>
</evidence>
<dbReference type="Gene3D" id="3.30.70.270">
    <property type="match status" value="1"/>
</dbReference>
<keyword evidence="7 11" id="KW-0695">RNA-directed DNA polymerase</keyword>
<dbReference type="InterPro" id="IPR005162">
    <property type="entry name" value="Retrotrans_gag_dom"/>
</dbReference>
<reference evidence="11" key="1">
    <citation type="journal article" date="2022" name="Int. J. Mol. Sci.">
        <title>Draft Genome of Tanacetum Coccineum: Genomic Comparison of Closely Related Tanacetum-Family Plants.</title>
        <authorList>
            <person name="Yamashiro T."/>
            <person name="Shiraishi A."/>
            <person name="Nakayama K."/>
            <person name="Satake H."/>
        </authorList>
    </citation>
    <scope>NUCLEOTIDE SEQUENCE</scope>
</reference>
<dbReference type="Pfam" id="PF03732">
    <property type="entry name" value="Retrotrans_gag"/>
    <property type="match status" value="1"/>
</dbReference>
<evidence type="ECO:0000256" key="7">
    <source>
        <dbReference type="ARBA" id="ARBA00022918"/>
    </source>
</evidence>
<feature type="region of interest" description="Disordered" evidence="9">
    <location>
        <begin position="150"/>
        <end position="171"/>
    </location>
</feature>
<evidence type="ECO:0000313" key="11">
    <source>
        <dbReference type="EMBL" id="GJS97234.1"/>
    </source>
</evidence>
<dbReference type="SUPFAM" id="SSF57756">
    <property type="entry name" value="Retrovirus zinc finger-like domains"/>
    <property type="match status" value="1"/>
</dbReference>
<dbReference type="InterPro" id="IPR001878">
    <property type="entry name" value="Znf_CCHC"/>
</dbReference>
<dbReference type="GO" id="GO:0003964">
    <property type="term" value="F:RNA-directed DNA polymerase activity"/>
    <property type="evidence" value="ECO:0007669"/>
    <property type="project" value="UniProtKB-KW"/>
</dbReference>
<dbReference type="Pfam" id="PF00098">
    <property type="entry name" value="zf-CCHC"/>
    <property type="match status" value="1"/>
</dbReference>
<dbReference type="SMART" id="SM00343">
    <property type="entry name" value="ZnF_C2HC"/>
    <property type="match status" value="1"/>
</dbReference>
<keyword evidence="3" id="KW-0548">Nucleotidyltransferase</keyword>
<evidence type="ECO:0000256" key="2">
    <source>
        <dbReference type="ARBA" id="ARBA00022679"/>
    </source>
</evidence>
<dbReference type="PANTHER" id="PTHR37984:SF5">
    <property type="entry name" value="PROTEIN NYNRIN-LIKE"/>
    <property type="match status" value="1"/>
</dbReference>
<dbReference type="EC" id="2.7.7.49" evidence="1"/>
<proteinExistence type="predicted"/>
<dbReference type="PROSITE" id="PS50158">
    <property type="entry name" value="ZF_CCHC"/>
    <property type="match status" value="1"/>
</dbReference>